<dbReference type="Proteomes" id="UP000289193">
    <property type="component" value="Unassembled WGS sequence"/>
</dbReference>
<dbReference type="EMBL" id="CP031217">
    <property type="protein sequence ID" value="AXH11264.1"/>
    <property type="molecule type" value="Genomic_DNA"/>
</dbReference>
<proteinExistence type="predicted"/>
<reference evidence="2 4" key="1">
    <citation type="submission" date="2017-10" db="EMBL/GenBank/DDBJ databases">
        <title>Genomics of the genus Arcobacter.</title>
        <authorList>
            <person name="Perez-Cataluna A."/>
            <person name="Figueras M.J."/>
        </authorList>
    </citation>
    <scope>NUCLEOTIDE SEQUENCE [LARGE SCALE GENOMIC DNA]</scope>
    <source>
        <strain evidence="2 4">CECT 7835</strain>
    </source>
</reference>
<reference evidence="1 3" key="2">
    <citation type="submission" date="2018-07" db="EMBL/GenBank/DDBJ databases">
        <title>Complete genome of the Arcobacter bivalviorum type strain LMG 26154.</title>
        <authorList>
            <person name="Miller W.G."/>
            <person name="Yee E."/>
            <person name="Bono J.L."/>
        </authorList>
    </citation>
    <scope>NUCLEOTIDE SEQUENCE [LARGE SCALE GENOMIC DNA]</scope>
    <source>
        <strain evidence="1 3">LMG 26154</strain>
    </source>
</reference>
<evidence type="ECO:0000313" key="4">
    <source>
        <dbReference type="Proteomes" id="UP000289193"/>
    </source>
</evidence>
<organism evidence="2 4">
    <name type="scientific">Halarcobacter bivalviorum</name>
    <dbReference type="NCBI Taxonomy" id="663364"/>
    <lineage>
        <taxon>Bacteria</taxon>
        <taxon>Pseudomonadati</taxon>
        <taxon>Campylobacterota</taxon>
        <taxon>Epsilonproteobacteria</taxon>
        <taxon>Campylobacterales</taxon>
        <taxon>Arcobacteraceae</taxon>
        <taxon>Halarcobacter</taxon>
    </lineage>
</organism>
<evidence type="ECO:0000313" key="1">
    <source>
        <dbReference type="EMBL" id="AXH11264.1"/>
    </source>
</evidence>
<dbReference type="RefSeq" id="WP_114838149.1">
    <property type="nucleotide sequence ID" value="NZ_CP031217.1"/>
</dbReference>
<protein>
    <submittedName>
        <fullName evidence="2">Uncharacterized protein</fullName>
    </submittedName>
</protein>
<dbReference type="KEGG" id="hbv:ABIV_0225"/>
<evidence type="ECO:0000313" key="2">
    <source>
        <dbReference type="EMBL" id="RXK09533.1"/>
    </source>
</evidence>
<accession>A0AAX2A906</accession>
<sequence length="117" mass="13217">MNIPHQEPVKFAKELLEVNDEFVKVKCAFDSLPSLAMFFEAAAQSSAGFSQEEEAKVGFLISLKEVKLNKEADTLEYIIKVEKKIAFASVCEFYFEVYDLSETTNYATGILTVMIQE</sequence>
<dbReference type="Proteomes" id="UP000253850">
    <property type="component" value="Chromosome"/>
</dbReference>
<name>A0AAX2A906_9BACT</name>
<keyword evidence="4" id="KW-1185">Reference proteome</keyword>
<dbReference type="AlphaFoldDB" id="A0AAX2A906"/>
<gene>
    <name evidence="1" type="ORF">ABIV_0225</name>
    <name evidence="2" type="ORF">CRV05_09495</name>
</gene>
<evidence type="ECO:0000313" key="3">
    <source>
        <dbReference type="Proteomes" id="UP000253850"/>
    </source>
</evidence>
<dbReference type="EMBL" id="PDKM01000005">
    <property type="protein sequence ID" value="RXK09533.1"/>
    <property type="molecule type" value="Genomic_DNA"/>
</dbReference>